<proteinExistence type="predicted"/>
<accession>A0A0F9BW79</accession>
<gene>
    <name evidence="1" type="ORF">LCGC14_2680640</name>
</gene>
<evidence type="ECO:0000313" key="1">
    <source>
        <dbReference type="EMBL" id="KKK94659.1"/>
    </source>
</evidence>
<organism evidence="1">
    <name type="scientific">marine sediment metagenome</name>
    <dbReference type="NCBI Taxonomy" id="412755"/>
    <lineage>
        <taxon>unclassified sequences</taxon>
        <taxon>metagenomes</taxon>
        <taxon>ecological metagenomes</taxon>
    </lineage>
</organism>
<name>A0A0F9BW79_9ZZZZ</name>
<sequence length="289" mass="32991">MTKKTSKKKTKRRGGGKSDFASFRVVKNETIVDMMRPGDLDLLDDDGFEDNTRYDSWTAMANWLNAKKVRREDQEGIWTPSSLSTFCASRNILGPDEHFNDAPPRKLQKKKMRKTIKAPAKKPHRTFASFKVVEDKAIVSMIWPDSSNFFEDVEAPFDNWGDLAYWLNTKKVRHKKQQGPWTPSSASKFLRPRGIIIDEKSDLFFGVDEEKLYDAMDKIHSVITPAKEMQPHEICDVVNAIMWEHAAQNLNARNIVPADVAEELRGLEIGFNTKYLADAVRNLVGVDVT</sequence>
<dbReference type="EMBL" id="LAZR01047248">
    <property type="protein sequence ID" value="KKK94659.1"/>
    <property type="molecule type" value="Genomic_DNA"/>
</dbReference>
<dbReference type="AlphaFoldDB" id="A0A0F9BW79"/>
<comment type="caution">
    <text evidence="1">The sequence shown here is derived from an EMBL/GenBank/DDBJ whole genome shotgun (WGS) entry which is preliminary data.</text>
</comment>
<feature type="non-terminal residue" evidence="1">
    <location>
        <position position="289"/>
    </location>
</feature>
<reference evidence="1" key="1">
    <citation type="journal article" date="2015" name="Nature">
        <title>Complex archaea that bridge the gap between prokaryotes and eukaryotes.</title>
        <authorList>
            <person name="Spang A."/>
            <person name="Saw J.H."/>
            <person name="Jorgensen S.L."/>
            <person name="Zaremba-Niedzwiedzka K."/>
            <person name="Martijn J."/>
            <person name="Lind A.E."/>
            <person name="van Eijk R."/>
            <person name="Schleper C."/>
            <person name="Guy L."/>
            <person name="Ettema T.J."/>
        </authorList>
    </citation>
    <scope>NUCLEOTIDE SEQUENCE</scope>
</reference>
<protein>
    <submittedName>
        <fullName evidence="1">Uncharacterized protein</fullName>
    </submittedName>
</protein>